<evidence type="ECO:0000256" key="6">
    <source>
        <dbReference type="SAM" id="Phobius"/>
    </source>
</evidence>
<keyword evidence="2 6" id="KW-0812">Transmembrane</keyword>
<accession>A9NYU7</accession>
<dbReference type="EMBL" id="EF086548">
    <property type="protein sequence ID" value="ABK25808.1"/>
    <property type="molecule type" value="mRNA"/>
</dbReference>
<comment type="subcellular location">
    <subcellularLocation>
        <location evidence="1">Membrane</location>
        <topology evidence="1">Single-pass membrane protein</topology>
    </subcellularLocation>
</comment>
<dbReference type="SUPFAM" id="SSF117070">
    <property type="entry name" value="LEA14-like"/>
    <property type="match status" value="1"/>
</dbReference>
<keyword evidence="3 6" id="KW-1133">Transmembrane helix</keyword>
<evidence type="ECO:0000256" key="2">
    <source>
        <dbReference type="ARBA" id="ARBA00022692"/>
    </source>
</evidence>
<feature type="transmembrane region" description="Helical" evidence="6">
    <location>
        <begin position="83"/>
        <end position="109"/>
    </location>
</feature>
<feature type="domain" description="Late embryogenesis abundant protein LEA-2 subgroup" evidence="7">
    <location>
        <begin position="142"/>
        <end position="242"/>
    </location>
</feature>
<dbReference type="InterPro" id="IPR004864">
    <property type="entry name" value="LEA_2"/>
</dbReference>
<evidence type="ECO:0000256" key="5">
    <source>
        <dbReference type="SAM" id="MobiDB-lite"/>
    </source>
</evidence>
<protein>
    <recommendedName>
        <fullName evidence="7">Late embryogenesis abundant protein LEA-2 subgroup domain-containing protein</fullName>
    </recommendedName>
</protein>
<evidence type="ECO:0000256" key="3">
    <source>
        <dbReference type="ARBA" id="ARBA00022989"/>
    </source>
</evidence>
<evidence type="ECO:0000313" key="8">
    <source>
        <dbReference type="EMBL" id="ABK25808.1"/>
    </source>
</evidence>
<organism evidence="8">
    <name type="scientific">Picea sitchensis</name>
    <name type="common">Sitka spruce</name>
    <name type="synonym">Pinus sitchensis</name>
    <dbReference type="NCBI Taxonomy" id="3332"/>
    <lineage>
        <taxon>Eukaryota</taxon>
        <taxon>Viridiplantae</taxon>
        <taxon>Streptophyta</taxon>
        <taxon>Embryophyta</taxon>
        <taxon>Tracheophyta</taxon>
        <taxon>Spermatophyta</taxon>
        <taxon>Pinopsida</taxon>
        <taxon>Pinidae</taxon>
        <taxon>Conifers I</taxon>
        <taxon>Pinales</taxon>
        <taxon>Pinaceae</taxon>
        <taxon>Picea</taxon>
    </lineage>
</organism>
<sequence>MADKQRVHPRTKDLEKNAGEYENQKGSSPLVPKSSLESGKNRVYPPPGGQMRDHYQRDQVIPTHQTPRYHSRPPKRRNSCCRCLCCTICFLFALVAIIVIACGILYLVFQPRIPKYSVDGIRITNFSINADLSTNCQFTVNVRARNPNKKIGIYYLDNSHLAVSYMGTELCTGTLPVFYQGHKNTTVLDVALSRTGARLTSAVVSTLKEQQQKASVPLNLKADVPVKIKLGNLKSMKIKVRVRWDLVVDRLDASAKVITDKSKVSVKL</sequence>
<evidence type="ECO:0000256" key="1">
    <source>
        <dbReference type="ARBA" id="ARBA00004167"/>
    </source>
</evidence>
<dbReference type="Pfam" id="PF03168">
    <property type="entry name" value="LEA_2"/>
    <property type="match status" value="1"/>
</dbReference>
<name>A9NYU7_PICSI</name>
<keyword evidence="4 6" id="KW-0472">Membrane</keyword>
<dbReference type="PANTHER" id="PTHR31234:SF72">
    <property type="entry name" value="NDR1_HIN1-LIKE PROTEIN 6"/>
    <property type="match status" value="1"/>
</dbReference>
<reference evidence="8" key="1">
    <citation type="journal article" date="2008" name="BMC Genomics">
        <title>A conifer genomics resource of 200,000 spruce (Picea spp.) ESTs and 6,464 high-quality, sequence-finished full-length cDNAs for Sitka spruce (Picea sitchensis).</title>
        <authorList>
            <person name="Ralph S.G."/>
            <person name="Chun H.J."/>
            <person name="Kolosova N."/>
            <person name="Cooper D."/>
            <person name="Oddy C."/>
            <person name="Ritland C.E."/>
            <person name="Kirkpatrick R."/>
            <person name="Moore R."/>
            <person name="Barber S."/>
            <person name="Holt R.A."/>
            <person name="Jones S.J."/>
            <person name="Marra M.A."/>
            <person name="Douglas C.J."/>
            <person name="Ritland K."/>
            <person name="Bohlmann J."/>
        </authorList>
    </citation>
    <scope>NUCLEOTIDE SEQUENCE</scope>
    <source>
        <tissue evidence="8">Bark</tissue>
    </source>
</reference>
<feature type="region of interest" description="Disordered" evidence="5">
    <location>
        <begin position="1"/>
        <end position="55"/>
    </location>
</feature>
<evidence type="ECO:0000256" key="4">
    <source>
        <dbReference type="ARBA" id="ARBA00023136"/>
    </source>
</evidence>
<dbReference type="InterPro" id="IPR044839">
    <property type="entry name" value="NDR1-like"/>
</dbReference>
<dbReference type="AlphaFoldDB" id="A9NYU7"/>
<evidence type="ECO:0000259" key="7">
    <source>
        <dbReference type="Pfam" id="PF03168"/>
    </source>
</evidence>
<dbReference type="GO" id="GO:0098542">
    <property type="term" value="P:defense response to other organism"/>
    <property type="evidence" value="ECO:0007669"/>
    <property type="project" value="InterPro"/>
</dbReference>
<dbReference type="PANTHER" id="PTHR31234">
    <property type="entry name" value="LATE EMBRYOGENESIS ABUNDANT (LEA) HYDROXYPROLINE-RICH GLYCOPROTEIN FAMILY"/>
    <property type="match status" value="1"/>
</dbReference>
<dbReference type="GO" id="GO:0005886">
    <property type="term" value="C:plasma membrane"/>
    <property type="evidence" value="ECO:0007669"/>
    <property type="project" value="TreeGrafter"/>
</dbReference>
<dbReference type="Gene3D" id="2.60.40.1820">
    <property type="match status" value="1"/>
</dbReference>
<proteinExistence type="evidence at transcript level"/>
<feature type="compositionally biased region" description="Basic and acidic residues" evidence="5">
    <location>
        <begin position="1"/>
        <end position="23"/>
    </location>
</feature>